<feature type="compositionally biased region" description="Basic and acidic residues" evidence="1">
    <location>
        <begin position="804"/>
        <end position="818"/>
    </location>
</feature>
<organism evidence="3 4">
    <name type="scientific">Sclerotinia trifoliorum</name>
    <dbReference type="NCBI Taxonomy" id="28548"/>
    <lineage>
        <taxon>Eukaryota</taxon>
        <taxon>Fungi</taxon>
        <taxon>Dikarya</taxon>
        <taxon>Ascomycota</taxon>
        <taxon>Pezizomycotina</taxon>
        <taxon>Leotiomycetes</taxon>
        <taxon>Helotiales</taxon>
        <taxon>Sclerotiniaceae</taxon>
        <taxon>Sclerotinia</taxon>
    </lineage>
</organism>
<evidence type="ECO:0000256" key="1">
    <source>
        <dbReference type="SAM" id="MobiDB-lite"/>
    </source>
</evidence>
<dbReference type="PROSITE" id="PS50030">
    <property type="entry name" value="UBA"/>
    <property type="match status" value="1"/>
</dbReference>
<dbReference type="EMBL" id="CAJHIA010000019">
    <property type="protein sequence ID" value="CAD6446373.1"/>
    <property type="molecule type" value="Genomic_DNA"/>
</dbReference>
<proteinExistence type="predicted"/>
<keyword evidence="4" id="KW-1185">Reference proteome</keyword>
<dbReference type="InterPro" id="IPR009060">
    <property type="entry name" value="UBA-like_sf"/>
</dbReference>
<feature type="compositionally biased region" description="Polar residues" evidence="1">
    <location>
        <begin position="895"/>
        <end position="910"/>
    </location>
</feature>
<protein>
    <submittedName>
        <fullName evidence="3">8db2a06d-5958-4bdc-835a-29eab9e00c8a</fullName>
    </submittedName>
</protein>
<name>A0A8H2VXT7_9HELO</name>
<feature type="region of interest" description="Disordered" evidence="1">
    <location>
        <begin position="751"/>
        <end position="916"/>
    </location>
</feature>
<evidence type="ECO:0000259" key="2">
    <source>
        <dbReference type="PROSITE" id="PS50030"/>
    </source>
</evidence>
<accession>A0A8H2VXT7</accession>
<gene>
    <name evidence="3" type="ORF">SCLTRI_LOCUS6159</name>
</gene>
<evidence type="ECO:0000313" key="3">
    <source>
        <dbReference type="EMBL" id="CAD6446373.1"/>
    </source>
</evidence>
<dbReference type="InterPro" id="IPR015940">
    <property type="entry name" value="UBA"/>
</dbReference>
<sequence length="1304" mass="144811">MPFLFSPAQPSIDQCIPLLKPKLSEIIVHLTFIPPFASKENNIQHSIDRLSNRIVRARHSNASIEESISMSLKIVPRIRKLPPWKFINIELKFGGSENVPTVDETLRNILEEFARDLGSIGGCPVSIRTSPFIPDSTSRVSGLVDHDELLHYIPSTCTINLCLSRQLDNAEKSNSNAVSSRSTEAEIARLISIGLNLSGVKLREDLLQSLSPCEHPKLDSTSDDSSFLKCLPTHLRGGVRKQYRPCLRRIKKRNLHDHSHSDIDLGYGGSHFSAQPFPKYDPNVDLTYLFETDGIYRVGTYISPTVITKRREMLSKVSGLVSAKAIHNTRCYNSCAESNVELISEQLIHSSRSNNSIIEFNPRYHCDTVSQPYVSLGLGCSGLGTDSSYMRLRGGVGDTDGNSPDPINSTSAPSRRTRIRDQFRAMLNKNPLKFILGKFSCKKPTQTPQERGYIELEEVHSREELEEKFEREVREKGISHDSPSKQDDYQRAMNEYNLFLEQIIEIKTSLREIEELLPEDCDEVRKYRSIRKDAIALENFDKRMAQIDRQKDGPLDMKSRLKFINRACKEANVVKGIFHKRRDLARIAWRNLLYSDSDSTTPLLRGGAGPPKRFQRRYRMGIQEFAKFQSENEPIAGPAPTSSQIVGSETPTQTAEALEPTQTVESPTSTEIAEAPTPTQTVEGPIPTQTTETLTPTETVEPPTFTQAAEPLNHTQIVEPGTPMQAQESLASNQAVVSPNPTQTILMSNPTQAVESVTPGQKGVSQNPTQIVEPPPARPALQTHQQHDSIDSGVGGLKDTGSQQKDEATQDEAAKDEPAQDGNPVPAYESSESQNRYTVEVAEATESSDEDNVEQSNTLGNSNNIVKLNDSEELDSVEDSDDFEEPKSLEGPKSVNETGNAGSETGTLESSEPEELERFARQRLERAREQLERQTRLKDEIGDIAAEFFDLVNEIAFKRHAILDGDPLTKAGFESRIIDDDVAAITRYIKCKWEISRILDEETLYSYQVTRAENCVIGARCVKHIMDNWYAAVVERRENSTFEPATTGSLGILDNWEYVPALPETWSSPTLRRRSSVGVASASTPQSKAVEKKPGESSKSSARRPFRKSYPAVEERGESSKSNSPVDNSNITAQINELEAKNGIEVTSVSRRSSKDHSINERGAKITSLRENIEEEDYQPQIEEECIETLTVLGATRAEAINILIATEGDVQRAANIFYEEDPLVNDDAYDLLEDAEADINGLVASMGVSPRKAFIALLLSEDDVGKAVLHLSADFTYDADDEVTEAANDDKVVGSGGKKGKEV</sequence>
<dbReference type="OrthoDB" id="3547064at2759"/>
<feature type="compositionally biased region" description="Polar residues" evidence="1">
    <location>
        <begin position="854"/>
        <end position="866"/>
    </location>
</feature>
<evidence type="ECO:0000313" key="4">
    <source>
        <dbReference type="Proteomes" id="UP000624404"/>
    </source>
</evidence>
<feature type="compositionally biased region" description="Polar residues" evidence="1">
    <location>
        <begin position="1120"/>
        <end position="1129"/>
    </location>
</feature>
<feature type="compositionally biased region" description="Acidic residues" evidence="1">
    <location>
        <begin position="871"/>
        <end position="884"/>
    </location>
</feature>
<reference evidence="3" key="1">
    <citation type="submission" date="2020-10" db="EMBL/GenBank/DDBJ databases">
        <authorList>
            <person name="Kusch S."/>
        </authorList>
    </citation>
    <scope>NUCLEOTIDE SEQUENCE</scope>
    <source>
        <strain evidence="3">SwB9</strain>
    </source>
</reference>
<feature type="region of interest" description="Disordered" evidence="1">
    <location>
        <begin position="393"/>
        <end position="417"/>
    </location>
</feature>
<feature type="compositionally biased region" description="Polar residues" evidence="1">
    <location>
        <begin position="400"/>
        <end position="414"/>
    </location>
</feature>
<feature type="region of interest" description="Disordered" evidence="1">
    <location>
        <begin position="1076"/>
        <end position="1129"/>
    </location>
</feature>
<dbReference type="SUPFAM" id="SSF46934">
    <property type="entry name" value="UBA-like"/>
    <property type="match status" value="1"/>
</dbReference>
<comment type="caution">
    <text evidence="3">The sequence shown here is derived from an EMBL/GenBank/DDBJ whole genome shotgun (WGS) entry which is preliminary data.</text>
</comment>
<feature type="region of interest" description="Disordered" evidence="1">
    <location>
        <begin position="630"/>
        <end position="699"/>
    </location>
</feature>
<feature type="domain" description="UBA" evidence="2">
    <location>
        <begin position="1181"/>
        <end position="1221"/>
    </location>
</feature>
<dbReference type="Proteomes" id="UP000624404">
    <property type="component" value="Unassembled WGS sequence"/>
</dbReference>
<feature type="compositionally biased region" description="Polar residues" evidence="1">
    <location>
        <begin position="751"/>
        <end position="770"/>
    </location>
</feature>
<feature type="compositionally biased region" description="Low complexity" evidence="1">
    <location>
        <begin position="685"/>
        <end position="699"/>
    </location>
</feature>
<feature type="compositionally biased region" description="Polar residues" evidence="1">
    <location>
        <begin position="640"/>
        <end position="682"/>
    </location>
</feature>